<sequence>MAWSGAPRPSARDAMVTVAQSLCEPLLSRHQLGCAMSRLGGLPDPVFARVLGTFSWGLVAAGITEPGVAVALPSGAVMSTYGLSDPQLGVGAWIAKTDGGGGDWQWYRYGLERTDFGGEDADDADLDIQLCALPVGLSTRDAILAAAPFCGLEQAMFAVEECRHMRDYWTKTSGVNAWYWSVQLLAWQLRQQRGLDWPTLYRAALVATELELGMDEAKAMLLADIDAIETS</sequence>
<name>A0A3N1ZX72_9ACTN</name>
<dbReference type="EMBL" id="RKHG01000001">
    <property type="protein sequence ID" value="ROR55449.1"/>
    <property type="molecule type" value="Genomic_DNA"/>
</dbReference>
<gene>
    <name evidence="1" type="ORF">EDD41_2723</name>
</gene>
<protein>
    <submittedName>
        <fullName evidence="1">Uncharacterized protein</fullName>
    </submittedName>
</protein>
<evidence type="ECO:0000313" key="1">
    <source>
        <dbReference type="EMBL" id="ROR55449.1"/>
    </source>
</evidence>
<proteinExistence type="predicted"/>
<comment type="caution">
    <text evidence="1">The sequence shown here is derived from an EMBL/GenBank/DDBJ whole genome shotgun (WGS) entry which is preliminary data.</text>
</comment>
<reference evidence="1 2" key="1">
    <citation type="submission" date="2018-11" db="EMBL/GenBank/DDBJ databases">
        <title>Sequencing the genomes of 1000 actinobacteria strains.</title>
        <authorList>
            <person name="Klenk H.-P."/>
        </authorList>
    </citation>
    <scope>NUCLEOTIDE SEQUENCE [LARGE SCALE GENOMIC DNA]</scope>
    <source>
        <strain evidence="1 2">DSM 10546</strain>
    </source>
</reference>
<evidence type="ECO:0000313" key="2">
    <source>
        <dbReference type="Proteomes" id="UP000275749"/>
    </source>
</evidence>
<accession>A0A3N1ZX72</accession>
<organism evidence="1 2">
    <name type="scientific">Luteococcus japonicus</name>
    <dbReference type="NCBI Taxonomy" id="33984"/>
    <lineage>
        <taxon>Bacteria</taxon>
        <taxon>Bacillati</taxon>
        <taxon>Actinomycetota</taxon>
        <taxon>Actinomycetes</taxon>
        <taxon>Propionibacteriales</taxon>
        <taxon>Propionibacteriaceae</taxon>
        <taxon>Luteococcus</taxon>
    </lineage>
</organism>
<dbReference type="AlphaFoldDB" id="A0A3N1ZX72"/>
<dbReference type="Proteomes" id="UP000275749">
    <property type="component" value="Unassembled WGS sequence"/>
</dbReference>